<dbReference type="EMBL" id="LMWV01000036">
    <property type="protein sequence ID" value="KUN59515.1"/>
    <property type="molecule type" value="Genomic_DNA"/>
</dbReference>
<reference evidence="2 3" key="1">
    <citation type="submission" date="2015-10" db="EMBL/GenBank/DDBJ databases">
        <title>Draft genome sequence of Streptomyces griseorubiginosus DSM 40469, type strain for the species Streptomyces griseorubiginosus.</title>
        <authorList>
            <person name="Ruckert C."/>
            <person name="Winkler A."/>
            <person name="Kalinowski J."/>
            <person name="Kampfer P."/>
            <person name="Glaeser S."/>
        </authorList>
    </citation>
    <scope>NUCLEOTIDE SEQUENCE [LARGE SCALE GENOMIC DNA]</scope>
    <source>
        <strain evidence="2 3">DSM 40469</strain>
    </source>
</reference>
<dbReference type="AlphaFoldDB" id="A0A101RQ16"/>
<protein>
    <submittedName>
        <fullName evidence="2">Uncharacterized protein</fullName>
    </submittedName>
</protein>
<evidence type="ECO:0000313" key="3">
    <source>
        <dbReference type="Proteomes" id="UP000054375"/>
    </source>
</evidence>
<evidence type="ECO:0000256" key="1">
    <source>
        <dbReference type="SAM" id="MobiDB-lite"/>
    </source>
</evidence>
<gene>
    <name evidence="2" type="ORF">AQJ54_39395</name>
</gene>
<proteinExistence type="predicted"/>
<organism evidence="2 3">
    <name type="scientific">Streptomyces griseorubiginosus</name>
    <dbReference type="NCBI Taxonomy" id="67304"/>
    <lineage>
        <taxon>Bacteria</taxon>
        <taxon>Bacillati</taxon>
        <taxon>Actinomycetota</taxon>
        <taxon>Actinomycetes</taxon>
        <taxon>Kitasatosporales</taxon>
        <taxon>Streptomycetaceae</taxon>
        <taxon>Streptomyces</taxon>
    </lineage>
</organism>
<keyword evidence="3" id="KW-1185">Reference proteome</keyword>
<accession>A0A101RQ16</accession>
<name>A0A101RQ16_9ACTN</name>
<sequence length="62" mass="6827">MRYLEPDLESYGDVVVGGADGEPYCVVEQDLVRADLDEQRRQAGDVDEDRTGRGMDAVAAPR</sequence>
<feature type="region of interest" description="Disordered" evidence="1">
    <location>
        <begin position="36"/>
        <end position="62"/>
    </location>
</feature>
<evidence type="ECO:0000313" key="2">
    <source>
        <dbReference type="EMBL" id="KUN59515.1"/>
    </source>
</evidence>
<dbReference type="Proteomes" id="UP000054375">
    <property type="component" value="Unassembled WGS sequence"/>
</dbReference>
<comment type="caution">
    <text evidence="2">The sequence shown here is derived from an EMBL/GenBank/DDBJ whole genome shotgun (WGS) entry which is preliminary data.</text>
</comment>
<feature type="compositionally biased region" description="Basic and acidic residues" evidence="1">
    <location>
        <begin position="36"/>
        <end position="53"/>
    </location>
</feature>